<organism evidence="2 3">
    <name type="scientific">Sphagnurus paluster</name>
    <dbReference type="NCBI Taxonomy" id="117069"/>
    <lineage>
        <taxon>Eukaryota</taxon>
        <taxon>Fungi</taxon>
        <taxon>Dikarya</taxon>
        <taxon>Basidiomycota</taxon>
        <taxon>Agaricomycotina</taxon>
        <taxon>Agaricomycetes</taxon>
        <taxon>Agaricomycetidae</taxon>
        <taxon>Agaricales</taxon>
        <taxon>Tricholomatineae</taxon>
        <taxon>Lyophyllaceae</taxon>
        <taxon>Sphagnurus</taxon>
    </lineage>
</organism>
<reference evidence="2" key="1">
    <citation type="submission" date="2021-02" db="EMBL/GenBank/DDBJ databases">
        <authorList>
            <person name="Nieuwenhuis M."/>
            <person name="Van De Peppel L.J.J."/>
        </authorList>
    </citation>
    <scope>NUCLEOTIDE SEQUENCE</scope>
    <source>
        <strain evidence="2">D49</strain>
    </source>
</reference>
<feature type="region of interest" description="Disordered" evidence="1">
    <location>
        <begin position="1"/>
        <end position="32"/>
    </location>
</feature>
<reference evidence="2" key="2">
    <citation type="submission" date="2021-10" db="EMBL/GenBank/DDBJ databases">
        <title>Phylogenomics reveals ancestral predisposition of the termite-cultivated fungus Termitomyces towards a domesticated lifestyle.</title>
        <authorList>
            <person name="Auxier B."/>
            <person name="Grum-Grzhimaylo A."/>
            <person name="Cardenas M.E."/>
            <person name="Lodge J.D."/>
            <person name="Laessoe T."/>
            <person name="Pedersen O."/>
            <person name="Smith M.E."/>
            <person name="Kuyper T.W."/>
            <person name="Franco-Molano E.A."/>
            <person name="Baroni T.J."/>
            <person name="Aanen D.K."/>
        </authorList>
    </citation>
    <scope>NUCLEOTIDE SEQUENCE</scope>
    <source>
        <strain evidence="2">D49</strain>
    </source>
</reference>
<dbReference type="AlphaFoldDB" id="A0A9P7GHN6"/>
<evidence type="ECO:0000313" key="2">
    <source>
        <dbReference type="EMBL" id="KAG5649460.1"/>
    </source>
</evidence>
<dbReference type="OrthoDB" id="3001771at2759"/>
<evidence type="ECO:0000256" key="1">
    <source>
        <dbReference type="SAM" id="MobiDB-lite"/>
    </source>
</evidence>
<evidence type="ECO:0000313" key="3">
    <source>
        <dbReference type="Proteomes" id="UP000717328"/>
    </source>
</evidence>
<dbReference type="EMBL" id="JABCKI010000984">
    <property type="protein sequence ID" value="KAG5649460.1"/>
    <property type="molecule type" value="Genomic_DNA"/>
</dbReference>
<comment type="caution">
    <text evidence="2">The sequence shown here is derived from an EMBL/GenBank/DDBJ whole genome shotgun (WGS) entry which is preliminary data.</text>
</comment>
<feature type="compositionally biased region" description="Polar residues" evidence="1">
    <location>
        <begin position="1"/>
        <end position="12"/>
    </location>
</feature>
<gene>
    <name evidence="2" type="ORF">H0H81_003677</name>
</gene>
<name>A0A9P7GHN6_9AGAR</name>
<protein>
    <submittedName>
        <fullName evidence="2">Uncharacterized protein</fullName>
    </submittedName>
</protein>
<accession>A0A9P7GHN6</accession>
<dbReference type="Proteomes" id="UP000717328">
    <property type="component" value="Unassembled WGS sequence"/>
</dbReference>
<keyword evidence="3" id="KW-1185">Reference proteome</keyword>
<sequence>MSHSGCYSTVDNTEPLPELRMEEDPLTTSSGGHNQARRLVTIEDLPTELLLLIFKPIFLNPVDANPWKHRDRAFPREYDMRRSAYAFPYTLASVCSKWNNILRLANFFRTLVLIFIDDPLVIQHAKADLNIADNLTIVLTVTRRTADSFIDDPIAEHLIMKEVMEIITPHIPRCRKLRFDLAHTSSLPRLATDFQHPAPLLIALSMEAAVASGLGGLTSHTKSKLDYQSFPRLYELEIDGHNFVDVFRNEDTQNWLWEIRECGERFPVSLRIANYDPEAGSTPQGRFFVFEALSLFGAFNHLELDNLKFSHIARTAEESEIVDPESFAEIQGEYIRLSRLSAELTAVLMPQISTHYAHIIDCPLSHSTRLPSHDGLELRDINYTDTALDLCFLLPPWYGERLWVTNCAIDDTVLAILKKRSGPNEWNDFNASYLKQIRLRDCARVSERAVASLCWAREGKGGEDFIVVERPTDK</sequence>
<proteinExistence type="predicted"/>